<feature type="compositionally biased region" description="Polar residues" evidence="5">
    <location>
        <begin position="662"/>
        <end position="676"/>
    </location>
</feature>
<dbReference type="Pfam" id="PF00447">
    <property type="entry name" value="HSF_DNA-bind"/>
    <property type="match status" value="1"/>
</dbReference>
<evidence type="ECO:0000256" key="5">
    <source>
        <dbReference type="SAM" id="MobiDB-lite"/>
    </source>
</evidence>
<dbReference type="InterPro" id="IPR036390">
    <property type="entry name" value="WH_DNA-bd_sf"/>
</dbReference>
<feature type="region of interest" description="Disordered" evidence="5">
    <location>
        <begin position="82"/>
        <end position="104"/>
    </location>
</feature>
<dbReference type="EMBL" id="JYNV01000077">
    <property type="protein sequence ID" value="KZM27196.1"/>
    <property type="molecule type" value="Genomic_DNA"/>
</dbReference>
<evidence type="ECO:0000256" key="3">
    <source>
        <dbReference type="ARBA" id="ARBA00023242"/>
    </source>
</evidence>
<evidence type="ECO:0000313" key="7">
    <source>
        <dbReference type="EMBL" id="KZM27196.1"/>
    </source>
</evidence>
<dbReference type="PROSITE" id="PS00434">
    <property type="entry name" value="HSF_DOMAIN"/>
    <property type="match status" value="1"/>
</dbReference>
<evidence type="ECO:0000256" key="2">
    <source>
        <dbReference type="ARBA" id="ARBA00023125"/>
    </source>
</evidence>
<feature type="region of interest" description="Disordered" evidence="5">
    <location>
        <begin position="1"/>
        <end position="26"/>
    </location>
</feature>
<dbReference type="PRINTS" id="PR00056">
    <property type="entry name" value="HSFDOMAIN"/>
</dbReference>
<evidence type="ECO:0000256" key="4">
    <source>
        <dbReference type="RuleBase" id="RU004020"/>
    </source>
</evidence>
<dbReference type="GO" id="GO:0005634">
    <property type="term" value="C:nucleus"/>
    <property type="evidence" value="ECO:0007669"/>
    <property type="project" value="UniProtKB-SubCell"/>
</dbReference>
<comment type="subcellular location">
    <subcellularLocation>
        <location evidence="1">Nucleus</location>
    </subcellularLocation>
</comment>
<keyword evidence="8" id="KW-1185">Reference proteome</keyword>
<evidence type="ECO:0000256" key="1">
    <source>
        <dbReference type="ARBA" id="ARBA00004123"/>
    </source>
</evidence>
<dbReference type="FunFam" id="1.10.10.10:FF:000229">
    <property type="entry name" value="HSF-type DNA-binding domain protein"/>
    <property type="match status" value="1"/>
</dbReference>
<feature type="region of interest" description="Disordered" evidence="5">
    <location>
        <begin position="572"/>
        <end position="819"/>
    </location>
</feature>
<keyword evidence="3" id="KW-0539">Nucleus</keyword>
<feature type="compositionally biased region" description="Polar residues" evidence="5">
    <location>
        <begin position="783"/>
        <end position="793"/>
    </location>
</feature>
<comment type="similarity">
    <text evidence="4">Belongs to the HSF family.</text>
</comment>
<feature type="region of interest" description="Disordered" evidence="5">
    <location>
        <begin position="447"/>
        <end position="466"/>
    </location>
</feature>
<feature type="compositionally biased region" description="Basic and acidic residues" evidence="5">
    <location>
        <begin position="585"/>
        <end position="595"/>
    </location>
</feature>
<feature type="compositionally biased region" description="Pro residues" evidence="5">
    <location>
        <begin position="640"/>
        <end position="654"/>
    </location>
</feature>
<keyword evidence="2" id="KW-0238">DNA-binding</keyword>
<dbReference type="AlphaFoldDB" id="A0A163KRJ4"/>
<dbReference type="GO" id="GO:0043565">
    <property type="term" value="F:sequence-specific DNA binding"/>
    <property type="evidence" value="ECO:0007669"/>
    <property type="project" value="InterPro"/>
</dbReference>
<dbReference type="PANTHER" id="PTHR10015">
    <property type="entry name" value="HEAT SHOCK TRANSCRIPTION FACTOR"/>
    <property type="match status" value="1"/>
</dbReference>
<dbReference type="Proteomes" id="UP000076837">
    <property type="component" value="Unassembled WGS sequence"/>
</dbReference>
<dbReference type="Gene3D" id="1.10.10.10">
    <property type="entry name" value="Winged helix-like DNA-binding domain superfamily/Winged helix DNA-binding domain"/>
    <property type="match status" value="1"/>
</dbReference>
<feature type="domain" description="HSF-type DNA-binding" evidence="6">
    <location>
        <begin position="375"/>
        <end position="399"/>
    </location>
</feature>
<gene>
    <name evidence="7" type="ORF">ST47_g1665</name>
</gene>
<dbReference type="InterPro" id="IPR000232">
    <property type="entry name" value="HSF_DNA-bd"/>
</dbReference>
<sequence>MEQEKNLESCSKTAHGKLADSGPRSASPDLVLSLPPAWLRLLVACAPPAPVAALGSAGIDPLGEANAPRLPRPSCARLDRLDRSRPASELLPGATASAGKDKTTGCPSAPLRLCTSAPTLCPTSRTLQPCSPAAHARGVVADGQHKRPGSTALFQGLAGLAPQRPNRAAIPCALALHLHPMASVAEARRSPFAGDRNPNMHRSIPILPSSASSLAPPRDPMDLTPASTSTSTSTSAMDPPTLTVSSPDRDRLLTPTHQTHTHSHSHSHSHPHTHPHPHSHSPLANGDSDTHAPSSTASANANVNVSVNANANANASSAPVVGAAAAAQQPKVVQTAFIHKLYNMLEDQSIQHLISWSSTNESFVMSPSSEFSKVLSSYFKHTNISSFVRQLNMYGFHKVSDVFHTGSPDSPLWEFKHGNGNFKRGDLVGLREIKRRASRHALIHRDSFSTPKLPTGPPPTTQPIEQMPDPVESRLNALEYNLHNMHSHIQRSEDTCAYLSQKAAVLMEGMMRCHQWNQELTHHIMDLVPDPDHPVHKNIALMHRDISRYTEMLRTLDQPEEPVSARSAYFMQLDSNGPPLSPRAMPHDQYPDSRRGSLAGPPRQTPVKPPVPAHLAISPRRYGSIGTGNYSPSSARPPAAHQPPPPPPPPPPSIQAPGGNGRNNVGSGASPPYNQFQRRHTSADIRTLGWQPQPPPTHSPYASGHNSTQWPSSPHRPPIGGGDEQLRNALESYQLPRGPRGRTSRQGTPPDGPPSSLNPDSGWTLPGARYPFKGFDTPGPPTRRSSMASNVHSLLNPAETAERADEDEPEDPRKRKRMQ</sequence>
<dbReference type="SMART" id="SM00415">
    <property type="entry name" value="HSF"/>
    <property type="match status" value="1"/>
</dbReference>
<dbReference type="InterPro" id="IPR036388">
    <property type="entry name" value="WH-like_DNA-bd_sf"/>
</dbReference>
<dbReference type="PANTHER" id="PTHR10015:SF396">
    <property type="entry name" value="FLOCCULATION SUPPRESSION PROTEIN"/>
    <property type="match status" value="1"/>
</dbReference>
<name>A0A163KRJ4_DIDRA</name>
<dbReference type="STRING" id="5454.A0A163KRJ4"/>
<dbReference type="SUPFAM" id="SSF46785">
    <property type="entry name" value="Winged helix' DNA-binding domain"/>
    <property type="match status" value="1"/>
</dbReference>
<feature type="compositionally biased region" description="Low complexity" evidence="5">
    <location>
        <begin position="203"/>
        <end position="216"/>
    </location>
</feature>
<comment type="caution">
    <text evidence="7">The sequence shown here is derived from an EMBL/GenBank/DDBJ whole genome shotgun (WGS) entry which is preliminary data.</text>
</comment>
<feature type="compositionally biased region" description="Basic residues" evidence="5">
    <location>
        <begin position="259"/>
        <end position="279"/>
    </location>
</feature>
<feature type="region of interest" description="Disordered" evidence="5">
    <location>
        <begin position="191"/>
        <end position="297"/>
    </location>
</feature>
<dbReference type="GO" id="GO:0003700">
    <property type="term" value="F:DNA-binding transcription factor activity"/>
    <property type="evidence" value="ECO:0007669"/>
    <property type="project" value="InterPro"/>
</dbReference>
<evidence type="ECO:0000313" key="8">
    <source>
        <dbReference type="Proteomes" id="UP000076837"/>
    </source>
</evidence>
<proteinExistence type="inferred from homology"/>
<evidence type="ECO:0000259" key="6">
    <source>
        <dbReference type="PROSITE" id="PS00434"/>
    </source>
</evidence>
<organism evidence="7 8">
    <name type="scientific">Didymella rabiei</name>
    <name type="common">Chickpea ascochyta blight fungus</name>
    <name type="synonym">Mycosphaerella rabiei</name>
    <dbReference type="NCBI Taxonomy" id="5454"/>
    <lineage>
        <taxon>Eukaryota</taxon>
        <taxon>Fungi</taxon>
        <taxon>Dikarya</taxon>
        <taxon>Ascomycota</taxon>
        <taxon>Pezizomycotina</taxon>
        <taxon>Dothideomycetes</taxon>
        <taxon>Pleosporomycetidae</taxon>
        <taxon>Pleosporales</taxon>
        <taxon>Pleosporineae</taxon>
        <taxon>Didymellaceae</taxon>
        <taxon>Ascochyta</taxon>
    </lineage>
</organism>
<protein>
    <submittedName>
        <fullName evidence="7">Sequence-specific DNA binding</fullName>
    </submittedName>
</protein>
<reference evidence="7 8" key="1">
    <citation type="journal article" date="2016" name="Sci. Rep.">
        <title>Draft genome sequencing and secretome analysis of fungal phytopathogen Ascochyta rabiei provides insight into the necrotrophic effector repertoire.</title>
        <authorList>
            <person name="Verma S."/>
            <person name="Gazara R.K."/>
            <person name="Nizam S."/>
            <person name="Parween S."/>
            <person name="Chattopadhyay D."/>
            <person name="Verma P.K."/>
        </authorList>
    </citation>
    <scope>NUCLEOTIDE SEQUENCE [LARGE SCALE GENOMIC DNA]</scope>
    <source>
        <strain evidence="7 8">ArDII</strain>
    </source>
</reference>
<accession>A0A163KRJ4</accession>
<feature type="compositionally biased region" description="Pro residues" evidence="5">
    <location>
        <begin position="603"/>
        <end position="612"/>
    </location>
</feature>